<evidence type="ECO:0000313" key="2">
    <source>
        <dbReference type="EMBL" id="KPI82580.1"/>
    </source>
</evidence>
<feature type="compositionally biased region" description="Low complexity" evidence="1">
    <location>
        <begin position="26"/>
        <end position="39"/>
    </location>
</feature>
<dbReference type="EMBL" id="LJSK01000729">
    <property type="protein sequence ID" value="KPI82580.1"/>
    <property type="molecule type" value="Genomic_DNA"/>
</dbReference>
<accession>A0A0N1P989</accession>
<reference evidence="2 3" key="1">
    <citation type="journal article" date="2015" name="PLoS Pathog.">
        <title>Leptomonas seymouri: Adaptations to the Dixenous Life Cycle Analyzed by Genome Sequencing, Transcriptome Profiling and Co-infection with Leishmania donovani.</title>
        <authorList>
            <person name="Kraeva N."/>
            <person name="Butenko A."/>
            <person name="Hlavacova J."/>
            <person name="Kostygov A."/>
            <person name="Myskova J."/>
            <person name="Grybchuk D."/>
            <person name="Lestinova T."/>
            <person name="Votypka J."/>
            <person name="Volf P."/>
            <person name="Opperdoes F."/>
            <person name="Flegontov P."/>
            <person name="Lukes J."/>
            <person name="Yurchenko V."/>
        </authorList>
    </citation>
    <scope>NUCLEOTIDE SEQUENCE [LARGE SCALE GENOMIC DNA]</scope>
    <source>
        <strain evidence="2 3">ATCC 30220</strain>
    </source>
</reference>
<dbReference type="AlphaFoldDB" id="A0A0N1P989"/>
<gene>
    <name evidence="2" type="ORF">ABL78_8409</name>
</gene>
<organism evidence="2 3">
    <name type="scientific">Leptomonas seymouri</name>
    <dbReference type="NCBI Taxonomy" id="5684"/>
    <lineage>
        <taxon>Eukaryota</taxon>
        <taxon>Discoba</taxon>
        <taxon>Euglenozoa</taxon>
        <taxon>Kinetoplastea</taxon>
        <taxon>Metakinetoplastina</taxon>
        <taxon>Trypanosomatida</taxon>
        <taxon>Trypanosomatidae</taxon>
        <taxon>Leishmaniinae</taxon>
        <taxon>Leptomonas</taxon>
    </lineage>
</organism>
<keyword evidence="3" id="KW-1185">Reference proteome</keyword>
<dbReference type="Proteomes" id="UP000038009">
    <property type="component" value="Unassembled WGS sequence"/>
</dbReference>
<sequence length="181" mass="18671">MGALGSPRLRRHGIGGVHAGGPRPQPAGATAMQAAAPGGSRKGIAERRWVRGCTRFTERFHGFSCLCAEVTPAGALPTVKRPREGGAWWGEATPSSCAGSAGSAPTLTLNGTGGTPINSACVPRPRYVLRTLRAALEVSRCARCIAQRGPSPRTNAANRLSTSRCSAAPHHAATNLDIAAE</sequence>
<dbReference type="VEuPathDB" id="TriTrypDB:Lsey_0730_0010"/>
<protein>
    <submittedName>
        <fullName evidence="2">Uncharacterized protein</fullName>
    </submittedName>
</protein>
<evidence type="ECO:0000313" key="3">
    <source>
        <dbReference type="Proteomes" id="UP000038009"/>
    </source>
</evidence>
<name>A0A0N1P989_LEPSE</name>
<comment type="caution">
    <text evidence="2">The sequence shown here is derived from an EMBL/GenBank/DDBJ whole genome shotgun (WGS) entry which is preliminary data.</text>
</comment>
<feature type="region of interest" description="Disordered" evidence="1">
    <location>
        <begin position="1"/>
        <end position="40"/>
    </location>
</feature>
<proteinExistence type="predicted"/>
<evidence type="ECO:0000256" key="1">
    <source>
        <dbReference type="SAM" id="MobiDB-lite"/>
    </source>
</evidence>